<evidence type="ECO:0000313" key="1">
    <source>
        <dbReference type="EMBL" id="ATY61578.1"/>
    </source>
</evidence>
<dbReference type="VEuPathDB" id="FungiDB:A9K55_008168"/>
<dbReference type="EMBL" id="CP023324">
    <property type="protein sequence ID" value="ATY61578.1"/>
    <property type="molecule type" value="Genomic_DNA"/>
</dbReference>
<sequence length="336" mass="37028">MLRYELAILLASIHESSPPTAACPRCAVRRTMPAELVALVYYLRSSLLFPSRWLRLHSNTPFAWAASNAIFRLQLPTQPSWTYPPASAQITLARGLAVFALAFLVRIPWSRPGGAGLAFSLTLTPDFSASNNKPCRQHFQSCAYEESVPPIAKAILAQGQVLVFCIDSTRAPVLKLFGLDGDHSRSGEHDDHLINPFLGICKCAALAFPPTRHRLHRTNSFRRCPVRVFTATPAAMNFARHAMIRNAEDGGASSVATAAVLSGELKAQLHLAMEQTVMALVVKEAAAWGRLDVCRPVMPLPLDLAWFHNPAGLHFFVVTSKKLYKLRINKLVICVR</sequence>
<accession>A0A2H4SEN3</accession>
<proteinExistence type="predicted"/>
<organism evidence="1 2">
    <name type="scientific">Cordyceps militaris</name>
    <name type="common">Caterpillar fungus</name>
    <name type="synonym">Clavaria militaris</name>
    <dbReference type="NCBI Taxonomy" id="73501"/>
    <lineage>
        <taxon>Eukaryota</taxon>
        <taxon>Fungi</taxon>
        <taxon>Dikarya</taxon>
        <taxon>Ascomycota</taxon>
        <taxon>Pezizomycotina</taxon>
        <taxon>Sordariomycetes</taxon>
        <taxon>Hypocreomycetidae</taxon>
        <taxon>Hypocreales</taxon>
        <taxon>Cordycipitaceae</taxon>
        <taxon>Cordyceps</taxon>
    </lineage>
</organism>
<protein>
    <submittedName>
        <fullName evidence="1">Uncharacterized protein</fullName>
    </submittedName>
</protein>
<dbReference type="Proteomes" id="UP000323067">
    <property type="component" value="Chromosome vii"/>
</dbReference>
<name>A0A2H4SEN3_CORMI</name>
<dbReference type="AlphaFoldDB" id="A0A2H4SEN3"/>
<gene>
    <name evidence="1" type="ORF">A9K55_008168</name>
</gene>
<reference evidence="1 2" key="1">
    <citation type="journal article" date="2017" name="BMC Genomics">
        <title>Chromosome level assembly and secondary metabolite potential of the parasitic fungus Cordyceps militaris.</title>
        <authorList>
            <person name="Kramer G.J."/>
            <person name="Nodwell J.R."/>
        </authorList>
    </citation>
    <scope>NUCLEOTIDE SEQUENCE [LARGE SCALE GENOMIC DNA]</scope>
    <source>
        <strain evidence="1 2">ATCC 34164</strain>
    </source>
</reference>
<evidence type="ECO:0000313" key="2">
    <source>
        <dbReference type="Proteomes" id="UP000323067"/>
    </source>
</evidence>
<dbReference type="VEuPathDB" id="FungiDB:CCM_06738"/>